<dbReference type="AlphaFoldDB" id="A0A5E4QF44"/>
<dbReference type="SUPFAM" id="SSF56574">
    <property type="entry name" value="Serpins"/>
    <property type="match status" value="1"/>
</dbReference>
<keyword evidence="2" id="KW-0722">Serine protease inhibitor</keyword>
<accession>A0A5E4QF44</accession>
<organism evidence="5 6">
    <name type="scientific">Leptidea sinapis</name>
    <dbReference type="NCBI Taxonomy" id="189913"/>
    <lineage>
        <taxon>Eukaryota</taxon>
        <taxon>Metazoa</taxon>
        <taxon>Ecdysozoa</taxon>
        <taxon>Arthropoda</taxon>
        <taxon>Hexapoda</taxon>
        <taxon>Insecta</taxon>
        <taxon>Pterygota</taxon>
        <taxon>Neoptera</taxon>
        <taxon>Endopterygota</taxon>
        <taxon>Lepidoptera</taxon>
        <taxon>Glossata</taxon>
        <taxon>Ditrysia</taxon>
        <taxon>Papilionoidea</taxon>
        <taxon>Pieridae</taxon>
        <taxon>Dismorphiinae</taxon>
        <taxon>Leptidea</taxon>
    </lineage>
</organism>
<name>A0A5E4QF44_9NEOP</name>
<dbReference type="InterPro" id="IPR036084">
    <property type="entry name" value="Ser_inhib-like_sf"/>
</dbReference>
<dbReference type="EMBL" id="FZQP02002714">
    <property type="protein sequence ID" value="VVC96410.1"/>
    <property type="molecule type" value="Genomic_DNA"/>
</dbReference>
<evidence type="ECO:0000256" key="3">
    <source>
        <dbReference type="RuleBase" id="RU000411"/>
    </source>
</evidence>
<evidence type="ECO:0000256" key="2">
    <source>
        <dbReference type="ARBA" id="ARBA00022900"/>
    </source>
</evidence>
<dbReference type="InterPro" id="IPR036186">
    <property type="entry name" value="Serpin_sf"/>
</dbReference>
<comment type="similarity">
    <text evidence="3">Belongs to the serpin family.</text>
</comment>
<dbReference type="Gene3D" id="2.30.39.10">
    <property type="entry name" value="Alpha-1-antitrypsin, domain 1"/>
    <property type="match status" value="2"/>
</dbReference>
<sequence length="428" mass="48764">MRQLRLLLLAQNCLRNLRFMSTKVFLRTMSIYEVYDKCPVTCPPQTCFSIIAKFKCAPEPSICKPSCRCKPGYYRNEINECISADDCQKCHGKNQYLDHCINSYCDSQSCENVGKTRTKCFLPRIPCRKGCRCQKGYYKKNNTGDCITPQQCLDVMFLLSQLALYATGKAYHQLAKFLNIKDRKEIAVAIPNYLDDITQQQNVTFNLAEKVYGSINYPLSKSFKRDTKHIFKSKAQNLDFSEPDVAAETINTWVASKTNNLINDLISPNSLDEDTRLVLTNAIYFKGNWLIPFDPKRTTKKRFYVSEHQHTHVKMMNHVGYFQYAYIDSINSKNGVTDIFNTNSTGLSGILQYPEYLYVSTAIQKAKIIVNELGSEATAANAIRVGTTAVLGPPKIFDADRPFVYYILFKNTPIFAGIFAGSKYDIHK</sequence>
<dbReference type="InterPro" id="IPR042178">
    <property type="entry name" value="Serpin_sf_1"/>
</dbReference>
<gene>
    <name evidence="5" type="ORF">LSINAPIS_LOCUS7921</name>
</gene>
<reference evidence="5 6" key="1">
    <citation type="submission" date="2017-07" db="EMBL/GenBank/DDBJ databases">
        <authorList>
            <person name="Talla V."/>
            <person name="Backstrom N."/>
        </authorList>
    </citation>
    <scope>NUCLEOTIDE SEQUENCE [LARGE SCALE GENOMIC DNA]</scope>
</reference>
<keyword evidence="6" id="KW-1185">Reference proteome</keyword>
<dbReference type="PANTHER" id="PTHR11461:SF372">
    <property type="entry name" value="ACCESSORY GLAND PROTEIN ACP76A-RELATED"/>
    <property type="match status" value="1"/>
</dbReference>
<dbReference type="InterPro" id="IPR000215">
    <property type="entry name" value="Serpin_fam"/>
</dbReference>
<dbReference type="PANTHER" id="PTHR11461">
    <property type="entry name" value="SERINE PROTEASE INHIBITOR, SERPIN"/>
    <property type="match status" value="1"/>
</dbReference>
<dbReference type="SUPFAM" id="SSF57567">
    <property type="entry name" value="Serine protease inhibitors"/>
    <property type="match status" value="1"/>
</dbReference>
<evidence type="ECO:0000256" key="1">
    <source>
        <dbReference type="ARBA" id="ARBA00022690"/>
    </source>
</evidence>
<protein>
    <recommendedName>
        <fullName evidence="4">Serpin domain-containing protein</fullName>
    </recommendedName>
</protein>
<dbReference type="Pfam" id="PF01826">
    <property type="entry name" value="TIL"/>
    <property type="match status" value="1"/>
</dbReference>
<dbReference type="SMART" id="SM00093">
    <property type="entry name" value="SERPIN"/>
    <property type="match status" value="1"/>
</dbReference>
<dbReference type="Proteomes" id="UP000324832">
    <property type="component" value="Unassembled WGS sequence"/>
</dbReference>
<dbReference type="InterPro" id="IPR002919">
    <property type="entry name" value="TIL_dom"/>
</dbReference>
<evidence type="ECO:0000313" key="5">
    <source>
        <dbReference type="EMBL" id="VVC96410.1"/>
    </source>
</evidence>
<evidence type="ECO:0000313" key="6">
    <source>
        <dbReference type="Proteomes" id="UP000324832"/>
    </source>
</evidence>
<dbReference type="CDD" id="cd19941">
    <property type="entry name" value="TIL"/>
    <property type="match status" value="2"/>
</dbReference>
<feature type="domain" description="Serpin" evidence="4">
    <location>
        <begin position="150"/>
        <end position="422"/>
    </location>
</feature>
<dbReference type="GO" id="GO:0005615">
    <property type="term" value="C:extracellular space"/>
    <property type="evidence" value="ECO:0007669"/>
    <property type="project" value="InterPro"/>
</dbReference>
<dbReference type="PROSITE" id="PS00284">
    <property type="entry name" value="SERPIN"/>
    <property type="match status" value="1"/>
</dbReference>
<dbReference type="InterPro" id="IPR042185">
    <property type="entry name" value="Serpin_sf_2"/>
</dbReference>
<dbReference type="Pfam" id="PF00079">
    <property type="entry name" value="Serpin"/>
    <property type="match status" value="2"/>
</dbReference>
<dbReference type="Gene3D" id="2.10.25.10">
    <property type="entry name" value="Laminin"/>
    <property type="match status" value="2"/>
</dbReference>
<dbReference type="InterPro" id="IPR023796">
    <property type="entry name" value="Serpin_dom"/>
</dbReference>
<dbReference type="InterPro" id="IPR023795">
    <property type="entry name" value="Serpin_CS"/>
</dbReference>
<evidence type="ECO:0000259" key="4">
    <source>
        <dbReference type="SMART" id="SM00093"/>
    </source>
</evidence>
<proteinExistence type="inferred from homology"/>
<dbReference type="GO" id="GO:0004867">
    <property type="term" value="F:serine-type endopeptidase inhibitor activity"/>
    <property type="evidence" value="ECO:0007669"/>
    <property type="project" value="UniProtKB-KW"/>
</dbReference>
<dbReference type="Gene3D" id="3.30.497.10">
    <property type="entry name" value="Antithrombin, subunit I, domain 2"/>
    <property type="match status" value="1"/>
</dbReference>
<keyword evidence="1" id="KW-0646">Protease inhibitor</keyword>